<organism evidence="2 3">
    <name type="scientific">Paralvinella palmiformis</name>
    <dbReference type="NCBI Taxonomy" id="53620"/>
    <lineage>
        <taxon>Eukaryota</taxon>
        <taxon>Metazoa</taxon>
        <taxon>Spiralia</taxon>
        <taxon>Lophotrochozoa</taxon>
        <taxon>Annelida</taxon>
        <taxon>Polychaeta</taxon>
        <taxon>Sedentaria</taxon>
        <taxon>Canalipalpata</taxon>
        <taxon>Terebellida</taxon>
        <taxon>Terebelliformia</taxon>
        <taxon>Alvinellidae</taxon>
        <taxon>Paralvinella</taxon>
    </lineage>
</organism>
<accession>A0AAD9MS81</accession>
<comment type="caution">
    <text evidence="2">The sequence shown here is derived from an EMBL/GenBank/DDBJ whole genome shotgun (WGS) entry which is preliminary data.</text>
</comment>
<dbReference type="AlphaFoldDB" id="A0AAD9MS81"/>
<proteinExistence type="predicted"/>
<name>A0AAD9MS81_9ANNE</name>
<evidence type="ECO:0000313" key="2">
    <source>
        <dbReference type="EMBL" id="KAK2142238.1"/>
    </source>
</evidence>
<keyword evidence="3" id="KW-1185">Reference proteome</keyword>
<dbReference type="Proteomes" id="UP001208570">
    <property type="component" value="Unassembled WGS sequence"/>
</dbReference>
<feature type="compositionally biased region" description="Basic and acidic residues" evidence="1">
    <location>
        <begin position="1"/>
        <end position="11"/>
    </location>
</feature>
<protein>
    <submittedName>
        <fullName evidence="2">Uncharacterized protein</fullName>
    </submittedName>
</protein>
<gene>
    <name evidence="2" type="ORF">LSH36_982g00094</name>
</gene>
<sequence>MEQNVESHAEMVNEIEDDRDPGFKQAGEMVTFYFQEDVCIGEVVRVLSEDNGEVNLTEKFTQVICGPEVFR</sequence>
<dbReference type="EMBL" id="JAODUP010000982">
    <property type="protein sequence ID" value="KAK2142238.1"/>
    <property type="molecule type" value="Genomic_DNA"/>
</dbReference>
<evidence type="ECO:0000256" key="1">
    <source>
        <dbReference type="SAM" id="MobiDB-lite"/>
    </source>
</evidence>
<feature type="region of interest" description="Disordered" evidence="1">
    <location>
        <begin position="1"/>
        <end position="21"/>
    </location>
</feature>
<reference evidence="2" key="1">
    <citation type="journal article" date="2023" name="Mol. Biol. Evol.">
        <title>Third-Generation Sequencing Reveals the Adaptive Role of the Epigenome in Three Deep-Sea Polychaetes.</title>
        <authorList>
            <person name="Perez M."/>
            <person name="Aroh O."/>
            <person name="Sun Y."/>
            <person name="Lan Y."/>
            <person name="Juniper S.K."/>
            <person name="Young C.R."/>
            <person name="Angers B."/>
            <person name="Qian P.Y."/>
        </authorList>
    </citation>
    <scope>NUCLEOTIDE SEQUENCE</scope>
    <source>
        <strain evidence="2">P08H-3</strain>
    </source>
</reference>
<evidence type="ECO:0000313" key="3">
    <source>
        <dbReference type="Proteomes" id="UP001208570"/>
    </source>
</evidence>